<proteinExistence type="inferred from homology"/>
<keyword evidence="4 8" id="KW-0732">Signal</keyword>
<evidence type="ECO:0000256" key="4">
    <source>
        <dbReference type="ARBA" id="ARBA00022729"/>
    </source>
</evidence>
<accession>A0A7X3FX36</accession>
<name>A0A7X3FX36_9BURK</name>
<feature type="chain" id="PRO_5030601739" evidence="8">
    <location>
        <begin position="31"/>
        <end position="550"/>
    </location>
</feature>
<gene>
    <name evidence="9" type="ORF">GPY61_06415</name>
</gene>
<dbReference type="PANTHER" id="PTHR33938:SF15">
    <property type="entry name" value="FERULOYL ESTERASE B-RELATED"/>
    <property type="match status" value="1"/>
</dbReference>
<evidence type="ECO:0000256" key="8">
    <source>
        <dbReference type="SAM" id="SignalP"/>
    </source>
</evidence>
<dbReference type="GO" id="GO:0052689">
    <property type="term" value="F:carboxylic ester hydrolase activity"/>
    <property type="evidence" value="ECO:0007669"/>
    <property type="project" value="UniProtKB-KW"/>
</dbReference>
<dbReference type="InterPro" id="IPR011118">
    <property type="entry name" value="Tannase/feruloyl_esterase"/>
</dbReference>
<evidence type="ECO:0000256" key="7">
    <source>
        <dbReference type="ARBA" id="ARBA00023157"/>
    </source>
</evidence>
<evidence type="ECO:0000256" key="3">
    <source>
        <dbReference type="ARBA" id="ARBA00022723"/>
    </source>
</evidence>
<evidence type="ECO:0000256" key="5">
    <source>
        <dbReference type="ARBA" id="ARBA00022801"/>
    </source>
</evidence>
<dbReference type="GO" id="GO:0046872">
    <property type="term" value="F:metal ion binding"/>
    <property type="evidence" value="ECO:0007669"/>
    <property type="project" value="UniProtKB-KW"/>
</dbReference>
<dbReference type="Proteomes" id="UP000443353">
    <property type="component" value="Unassembled WGS sequence"/>
</dbReference>
<keyword evidence="5 9" id="KW-0378">Hydrolase</keyword>
<keyword evidence="3" id="KW-0479">Metal-binding</keyword>
<dbReference type="PANTHER" id="PTHR33938">
    <property type="entry name" value="FERULOYL ESTERASE B-RELATED"/>
    <property type="match status" value="1"/>
</dbReference>
<dbReference type="InterPro" id="IPR029058">
    <property type="entry name" value="AB_hydrolase_fold"/>
</dbReference>
<reference evidence="9 10" key="1">
    <citation type="submission" date="2019-12" db="EMBL/GenBank/DDBJ databases">
        <authorList>
            <person name="Li C."/>
            <person name="Zhao J."/>
        </authorList>
    </citation>
    <scope>NUCLEOTIDE SEQUENCE [LARGE SCALE GENOMIC DNA]</scope>
    <source>
        <strain evidence="9 10">NEAU-DD11</strain>
    </source>
</reference>
<keyword evidence="10" id="KW-1185">Reference proteome</keyword>
<keyword evidence="2" id="KW-0719">Serine esterase</keyword>
<comment type="similarity">
    <text evidence="1">Belongs to the tannase family.</text>
</comment>
<evidence type="ECO:0000256" key="1">
    <source>
        <dbReference type="ARBA" id="ARBA00006249"/>
    </source>
</evidence>
<evidence type="ECO:0000256" key="6">
    <source>
        <dbReference type="ARBA" id="ARBA00022837"/>
    </source>
</evidence>
<dbReference type="SUPFAM" id="SSF53474">
    <property type="entry name" value="alpha/beta-Hydrolases"/>
    <property type="match status" value="2"/>
</dbReference>
<sequence length="550" mass="59755">MPIPNAIRFRRTFLPVALAAGLTLGGTARADECADLAKLAIDHVEITTAAWLRDGVFHEDTAIGRAGRIYRDLPAFCRVRGIARPVKGSEIEFEVWLPAAGWTRRLHMIGNGAYTSNISYAQMVERLRTGDVAVATNTGHKGSELTFAIGKPESIADFAHRAVHESVVAAKAVTKAFYSAAPSWSYFSGCSTGGYQGLMEAQRYPDDFDGIIAGAPGNNRVNLTLAFLWNFKANHRPGDDLNPILPQSKLPLITAAATRTCDAADGVGDGVINDPRECRFDPAVLLCKAGDQADCLTGEQVEVVRKLYAGPVDVRTGRNIYPGYTVGSEGIVGGADASYPGWSGYWANHKKPDEPLRLDFFRYWVYDQPDWNWKSFNWGSDIDAVDARIGALFNATNPDLGRFRARGGRMIMFMGWEDPVGAPAEAINYYNDVEAVSGAATQSFLRLYMVAGMAHCAGGPGATHFSSATRDSAPPVKDARHDMAVALQEWVERGKAPEALVATRFDDPKTRRKIVFQRPVCVYPAVPRYVGGPQDAATSFACVTPAPAKR</sequence>
<evidence type="ECO:0000256" key="2">
    <source>
        <dbReference type="ARBA" id="ARBA00022487"/>
    </source>
</evidence>
<keyword evidence="7" id="KW-1015">Disulfide bond</keyword>
<evidence type="ECO:0000313" key="9">
    <source>
        <dbReference type="EMBL" id="MVW59558.1"/>
    </source>
</evidence>
<comment type="caution">
    <text evidence="9">The sequence shown here is derived from an EMBL/GenBank/DDBJ whole genome shotgun (WGS) entry which is preliminary data.</text>
</comment>
<dbReference type="Pfam" id="PF07519">
    <property type="entry name" value="Tannase"/>
    <property type="match status" value="1"/>
</dbReference>
<protein>
    <submittedName>
        <fullName evidence="9">Tannase/feruloyl esterase family alpha/beta hydrolase</fullName>
    </submittedName>
</protein>
<organism evidence="9 10">
    <name type="scientific">Massilia cellulosiltytica</name>
    <dbReference type="NCBI Taxonomy" id="2683234"/>
    <lineage>
        <taxon>Bacteria</taxon>
        <taxon>Pseudomonadati</taxon>
        <taxon>Pseudomonadota</taxon>
        <taxon>Betaproteobacteria</taxon>
        <taxon>Burkholderiales</taxon>
        <taxon>Oxalobacteraceae</taxon>
        <taxon>Telluria group</taxon>
        <taxon>Massilia</taxon>
    </lineage>
</organism>
<keyword evidence="6" id="KW-0106">Calcium</keyword>
<evidence type="ECO:0000313" key="10">
    <source>
        <dbReference type="Proteomes" id="UP000443353"/>
    </source>
</evidence>
<dbReference type="AlphaFoldDB" id="A0A7X3FX36"/>
<feature type="signal peptide" evidence="8">
    <location>
        <begin position="1"/>
        <end position="30"/>
    </location>
</feature>
<dbReference type="RefSeq" id="WP_160407715.1">
    <property type="nucleotide sequence ID" value="NZ_WSES01000002.1"/>
</dbReference>
<dbReference type="EMBL" id="WSES01000002">
    <property type="protein sequence ID" value="MVW59558.1"/>
    <property type="molecule type" value="Genomic_DNA"/>
</dbReference>